<sequence>MASNLPAPYLIADHKGLEVLNSIGAPYGDEMDWLVNGAEFVSWMEAVGLLSAAQGQEVLASISAEELDAAAAKVRSLRELFRDNLHEQSETFLSKLNEIMRDVTGHYKVETHECGSKAMRFEPRYECGDDLLVRVAVEIAELICLNEGERVRQCDGPTCTYWFRDTSRNNRRRWCSMAICGNRAKVKAHRARK</sequence>
<keyword evidence="3" id="KW-1185">Reference proteome</keyword>
<accession>A0A844AP08</accession>
<reference evidence="2 3" key="1">
    <citation type="submission" date="2019-10" db="EMBL/GenBank/DDBJ databases">
        <title>Epibacterium sp. nov., isolated from seawater.</title>
        <authorList>
            <person name="Zhang X."/>
            <person name="Li N."/>
        </authorList>
    </citation>
    <scope>NUCLEOTIDE SEQUENCE [LARGE SCALE GENOMIC DNA]</scope>
    <source>
        <strain evidence="2 3">SM1969</strain>
    </source>
</reference>
<dbReference type="InterPro" id="IPR021005">
    <property type="entry name" value="Znf_CGNR"/>
</dbReference>
<dbReference type="Pfam" id="PF11706">
    <property type="entry name" value="zf-CGNR"/>
    <property type="match status" value="1"/>
</dbReference>
<organism evidence="2 3">
    <name type="scientific">Tritonibacter aquimaris</name>
    <dbReference type="NCBI Taxonomy" id="2663379"/>
    <lineage>
        <taxon>Bacteria</taxon>
        <taxon>Pseudomonadati</taxon>
        <taxon>Pseudomonadota</taxon>
        <taxon>Alphaproteobacteria</taxon>
        <taxon>Rhodobacterales</taxon>
        <taxon>Paracoccaceae</taxon>
        <taxon>Tritonibacter</taxon>
    </lineage>
</organism>
<feature type="domain" description="Zinc finger CGNR" evidence="1">
    <location>
        <begin position="150"/>
        <end position="193"/>
    </location>
</feature>
<comment type="caution">
    <text evidence="2">The sequence shown here is derived from an EMBL/GenBank/DDBJ whole genome shotgun (WGS) entry which is preliminary data.</text>
</comment>
<dbReference type="EMBL" id="WIXK01000003">
    <property type="protein sequence ID" value="MQY42303.1"/>
    <property type="molecule type" value="Genomic_DNA"/>
</dbReference>
<dbReference type="InterPro" id="IPR023286">
    <property type="entry name" value="ABATE_dom_sf"/>
</dbReference>
<dbReference type="PANTHER" id="PTHR35525:SF3">
    <property type="entry name" value="BLL6575 PROTEIN"/>
    <property type="match status" value="1"/>
</dbReference>
<proteinExistence type="predicted"/>
<dbReference type="PANTHER" id="PTHR35525">
    <property type="entry name" value="BLL6575 PROTEIN"/>
    <property type="match status" value="1"/>
</dbReference>
<dbReference type="AlphaFoldDB" id="A0A844AP08"/>
<gene>
    <name evidence="2" type="ORF">GG681_06590</name>
</gene>
<dbReference type="Gene3D" id="1.10.3300.10">
    <property type="entry name" value="Jann2411-like domain"/>
    <property type="match status" value="1"/>
</dbReference>
<evidence type="ECO:0000259" key="1">
    <source>
        <dbReference type="Pfam" id="PF11706"/>
    </source>
</evidence>
<dbReference type="InterPro" id="IPR010852">
    <property type="entry name" value="ABATE"/>
</dbReference>
<dbReference type="Proteomes" id="UP000436694">
    <property type="component" value="Unassembled WGS sequence"/>
</dbReference>
<dbReference type="RefSeq" id="WP_153546362.1">
    <property type="nucleotide sequence ID" value="NZ_WIXK01000003.1"/>
</dbReference>
<dbReference type="SUPFAM" id="SSF160904">
    <property type="entry name" value="Jann2411-like"/>
    <property type="match status" value="1"/>
</dbReference>
<evidence type="ECO:0000313" key="3">
    <source>
        <dbReference type="Proteomes" id="UP000436694"/>
    </source>
</evidence>
<name>A0A844AP08_9RHOB</name>
<dbReference type="Pfam" id="PF07336">
    <property type="entry name" value="ABATE"/>
    <property type="match status" value="1"/>
</dbReference>
<protein>
    <recommendedName>
        <fullName evidence="1">Zinc finger CGNR domain-containing protein</fullName>
    </recommendedName>
</protein>
<evidence type="ECO:0000313" key="2">
    <source>
        <dbReference type="EMBL" id="MQY42303.1"/>
    </source>
</evidence>